<dbReference type="AlphaFoldDB" id="A0A3M6U9B9"/>
<proteinExistence type="predicted"/>
<keyword evidence="2" id="KW-1185">Reference proteome</keyword>
<name>A0A3M6U9B9_POCDA</name>
<comment type="caution">
    <text evidence="1">The sequence shown here is derived from an EMBL/GenBank/DDBJ whole genome shotgun (WGS) entry which is preliminary data.</text>
</comment>
<feature type="non-terminal residue" evidence="1">
    <location>
        <position position="81"/>
    </location>
</feature>
<evidence type="ECO:0000313" key="2">
    <source>
        <dbReference type="Proteomes" id="UP000275408"/>
    </source>
</evidence>
<gene>
    <name evidence="1" type="ORF">pdam_00025623</name>
</gene>
<evidence type="ECO:0000313" key="1">
    <source>
        <dbReference type="EMBL" id="RMX50263.1"/>
    </source>
</evidence>
<sequence>MLQELERNVPCLVLMCAEEQNWFTFLQTCLKKQFMNIVTITEDDDACSAYGINKGERHQDILDTLDRVVVFLEEHGQDQGD</sequence>
<dbReference type="EMBL" id="RCHS01001990">
    <property type="protein sequence ID" value="RMX50263.1"/>
    <property type="molecule type" value="Genomic_DNA"/>
</dbReference>
<dbReference type="Proteomes" id="UP000275408">
    <property type="component" value="Unassembled WGS sequence"/>
</dbReference>
<protein>
    <submittedName>
        <fullName evidence="1">Uncharacterized protein</fullName>
    </submittedName>
</protein>
<reference evidence="1 2" key="1">
    <citation type="journal article" date="2018" name="Sci. Rep.">
        <title>Comparative analysis of the Pocillopora damicornis genome highlights role of immune system in coral evolution.</title>
        <authorList>
            <person name="Cunning R."/>
            <person name="Bay R.A."/>
            <person name="Gillette P."/>
            <person name="Baker A.C."/>
            <person name="Traylor-Knowles N."/>
        </authorList>
    </citation>
    <scope>NUCLEOTIDE SEQUENCE [LARGE SCALE GENOMIC DNA]</scope>
    <source>
        <strain evidence="1">RSMAS</strain>
        <tissue evidence="1">Whole animal</tissue>
    </source>
</reference>
<organism evidence="1 2">
    <name type="scientific">Pocillopora damicornis</name>
    <name type="common">Cauliflower coral</name>
    <name type="synonym">Millepora damicornis</name>
    <dbReference type="NCBI Taxonomy" id="46731"/>
    <lineage>
        <taxon>Eukaryota</taxon>
        <taxon>Metazoa</taxon>
        <taxon>Cnidaria</taxon>
        <taxon>Anthozoa</taxon>
        <taxon>Hexacorallia</taxon>
        <taxon>Scleractinia</taxon>
        <taxon>Astrocoeniina</taxon>
        <taxon>Pocilloporidae</taxon>
        <taxon>Pocillopora</taxon>
    </lineage>
</organism>
<accession>A0A3M6U9B9</accession>